<evidence type="ECO:0000256" key="1">
    <source>
        <dbReference type="SAM" id="MobiDB-lite"/>
    </source>
</evidence>
<keyword evidence="2" id="KW-0472">Membrane</keyword>
<organism evidence="3 4">
    <name type="scientific">Microbacterium stercoris</name>
    <dbReference type="NCBI Taxonomy" id="2820289"/>
    <lineage>
        <taxon>Bacteria</taxon>
        <taxon>Bacillati</taxon>
        <taxon>Actinomycetota</taxon>
        <taxon>Actinomycetes</taxon>
        <taxon>Micrococcales</taxon>
        <taxon>Microbacteriaceae</taxon>
        <taxon>Microbacterium</taxon>
    </lineage>
</organism>
<dbReference type="Proteomes" id="UP000680132">
    <property type="component" value="Unassembled WGS sequence"/>
</dbReference>
<evidence type="ECO:0000313" key="3">
    <source>
        <dbReference type="EMBL" id="MBO3662184.1"/>
    </source>
</evidence>
<evidence type="ECO:0000313" key="4">
    <source>
        <dbReference type="Proteomes" id="UP000680132"/>
    </source>
</evidence>
<feature type="region of interest" description="Disordered" evidence="1">
    <location>
        <begin position="1"/>
        <end position="40"/>
    </location>
</feature>
<feature type="transmembrane region" description="Helical" evidence="2">
    <location>
        <begin position="125"/>
        <end position="143"/>
    </location>
</feature>
<dbReference type="AlphaFoldDB" id="A0A939QGF9"/>
<proteinExistence type="predicted"/>
<feature type="compositionally biased region" description="Low complexity" evidence="1">
    <location>
        <begin position="26"/>
        <end position="39"/>
    </location>
</feature>
<keyword evidence="4" id="KW-1185">Reference proteome</keyword>
<reference evidence="3" key="1">
    <citation type="submission" date="2021-03" db="EMBL/GenBank/DDBJ databases">
        <title>Microbacterium sp. nov., a novel actinobacterium isolated from cow dung.</title>
        <authorList>
            <person name="Zhang L."/>
        </authorList>
    </citation>
    <scope>NUCLEOTIDE SEQUENCE</scope>
    <source>
        <strain evidence="3">NEAU-LLB</strain>
    </source>
</reference>
<dbReference type="EMBL" id="JAGFOA010000001">
    <property type="protein sequence ID" value="MBO3662184.1"/>
    <property type="molecule type" value="Genomic_DNA"/>
</dbReference>
<dbReference type="RefSeq" id="WP_208499857.1">
    <property type="nucleotide sequence ID" value="NZ_JAGFOA010000001.1"/>
</dbReference>
<sequence>MTTPEQPPVPAPPHQPYGLLPPSSQPVSAPPGAVGAGFPPVAPYAPPQDPRYGQRLQAPAAKGSSALGITALVLALVAAVGLNGLLTVALFQVAVELGPRLADFPDAPHWGLLTPVRDWVLAGEIAVYGGAALGIAALVLGIVATARRRGRGPGIAAIVISALGPMITALTALAAVFVAAGSASLAL</sequence>
<evidence type="ECO:0000256" key="2">
    <source>
        <dbReference type="SAM" id="Phobius"/>
    </source>
</evidence>
<comment type="caution">
    <text evidence="3">The sequence shown here is derived from an EMBL/GenBank/DDBJ whole genome shotgun (WGS) entry which is preliminary data.</text>
</comment>
<gene>
    <name evidence="3" type="ORF">J5V96_01515</name>
</gene>
<accession>A0A939QGF9</accession>
<keyword evidence="2" id="KW-1133">Transmembrane helix</keyword>
<feature type="transmembrane region" description="Helical" evidence="2">
    <location>
        <begin position="155"/>
        <end position="180"/>
    </location>
</feature>
<feature type="compositionally biased region" description="Pro residues" evidence="1">
    <location>
        <begin position="1"/>
        <end position="15"/>
    </location>
</feature>
<name>A0A939QGF9_9MICO</name>
<protein>
    <submittedName>
        <fullName evidence="3">Uncharacterized protein</fullName>
    </submittedName>
</protein>
<feature type="transmembrane region" description="Helical" evidence="2">
    <location>
        <begin position="65"/>
        <end position="91"/>
    </location>
</feature>
<keyword evidence="2" id="KW-0812">Transmembrane</keyword>